<feature type="chain" id="PRO_5029702428" description="DUF481 domain-containing protein" evidence="1">
    <location>
        <begin position="23"/>
        <end position="266"/>
    </location>
</feature>
<evidence type="ECO:0000256" key="1">
    <source>
        <dbReference type="SAM" id="SignalP"/>
    </source>
</evidence>
<dbReference type="RefSeq" id="WP_152126404.1">
    <property type="nucleotide sequence ID" value="NZ_WELI01000011.1"/>
</dbReference>
<dbReference type="EMBL" id="WELI01000011">
    <property type="protein sequence ID" value="KAB7727328.1"/>
    <property type="molecule type" value="Genomic_DNA"/>
</dbReference>
<evidence type="ECO:0000313" key="3">
    <source>
        <dbReference type="Proteomes" id="UP000488299"/>
    </source>
</evidence>
<gene>
    <name evidence="2" type="ORF">F5984_22135</name>
</gene>
<keyword evidence="1" id="KW-0732">Signal</keyword>
<reference evidence="2 3" key="1">
    <citation type="submission" date="2019-10" db="EMBL/GenBank/DDBJ databases">
        <title>Rudanella paleaurantiibacter sp. nov., isolated from sludge.</title>
        <authorList>
            <person name="Xu S.Q."/>
        </authorList>
    </citation>
    <scope>NUCLEOTIDE SEQUENCE [LARGE SCALE GENOMIC DNA]</scope>
    <source>
        <strain evidence="2 3">HX-22-17</strain>
    </source>
</reference>
<evidence type="ECO:0008006" key="4">
    <source>
        <dbReference type="Google" id="ProtNLM"/>
    </source>
</evidence>
<organism evidence="2 3">
    <name type="scientific">Rudanella paleaurantiibacter</name>
    <dbReference type="NCBI Taxonomy" id="2614655"/>
    <lineage>
        <taxon>Bacteria</taxon>
        <taxon>Pseudomonadati</taxon>
        <taxon>Bacteroidota</taxon>
        <taxon>Cytophagia</taxon>
        <taxon>Cytophagales</taxon>
        <taxon>Cytophagaceae</taxon>
        <taxon>Rudanella</taxon>
    </lineage>
</organism>
<protein>
    <recommendedName>
        <fullName evidence="4">DUF481 domain-containing protein</fullName>
    </recommendedName>
</protein>
<name>A0A7J5TTV5_9BACT</name>
<comment type="caution">
    <text evidence="2">The sequence shown here is derived from an EMBL/GenBank/DDBJ whole genome shotgun (WGS) entry which is preliminary data.</text>
</comment>
<dbReference type="AlphaFoldDB" id="A0A7J5TTV5"/>
<keyword evidence="3" id="KW-1185">Reference proteome</keyword>
<dbReference type="Proteomes" id="UP000488299">
    <property type="component" value="Unassembled WGS sequence"/>
</dbReference>
<sequence length="266" mass="29971">MFSITQRLALFLALWSCLSGCASLNSRDDIRALNRIYRVRAGQTLYQADAQGGLTEKRLNQPADAALYQRADTLFAAFDPHTLPPSDGNPTTFDQGDSASLLFVHYKPRLRLIEEKSPWFYYQLTSFDIDLFTVLFKYRFPQRDRPGQLATSANIGVYTGIRYDLGRFRNIYLRGEQRSDVQSFSFGIGSVLSIDPVLVNEFNTNGLITTEYEALGVNYGLATIVGYKSVTAGLAVGFENLADRNNRAWVYRQKPWLGFTVGININ</sequence>
<evidence type="ECO:0000313" key="2">
    <source>
        <dbReference type="EMBL" id="KAB7727328.1"/>
    </source>
</evidence>
<accession>A0A7J5TTV5</accession>
<proteinExistence type="predicted"/>
<feature type="signal peptide" evidence="1">
    <location>
        <begin position="1"/>
        <end position="22"/>
    </location>
</feature>